<dbReference type="Proteomes" id="UP000077002">
    <property type="component" value="Unassembled WGS sequence"/>
</dbReference>
<keyword evidence="3" id="KW-1185">Reference proteome</keyword>
<evidence type="ECO:0000313" key="2">
    <source>
        <dbReference type="EMBL" id="OAG43038.1"/>
    </source>
</evidence>
<dbReference type="RefSeq" id="XP_022514990.1">
    <property type="nucleotide sequence ID" value="XM_022652634.1"/>
</dbReference>
<name>A0A177FFR2_9EURO</name>
<gene>
    <name evidence="2" type="ORF">AYO21_02657</name>
</gene>
<dbReference type="AlphaFoldDB" id="A0A177FFR2"/>
<dbReference type="GeneID" id="34597831"/>
<reference evidence="2 3" key="1">
    <citation type="submission" date="2016-03" db="EMBL/GenBank/DDBJ databases">
        <title>Draft genome sequence of the Fonsecaea monophora CBS 269.37.</title>
        <authorList>
            <person name="Bombassaro A."/>
            <person name="Vinicius W.A."/>
            <person name="De Hoog S."/>
            <person name="Sun J."/>
            <person name="Souza E.M."/>
            <person name="Raittz R.T."/>
            <person name="Costa F."/>
            <person name="Leao A.C."/>
            <person name="Tadra-Sfeir M.Z."/>
            <person name="Baura V."/>
            <person name="Balsanelli E."/>
            <person name="Pedrosa F.O."/>
            <person name="Moreno L.F."/>
            <person name="Steffens M.B."/>
            <person name="Xi L."/>
            <person name="Bocca A.L."/>
            <person name="Felipe M.S."/>
            <person name="Teixeira M."/>
            <person name="Telles Filho F.Q."/>
            <person name="Azevedo C.M."/>
            <person name="Gomes R."/>
            <person name="Vicente V.A."/>
        </authorList>
    </citation>
    <scope>NUCLEOTIDE SEQUENCE [LARGE SCALE GENOMIC DNA]</scope>
    <source>
        <strain evidence="2 3">CBS 269.37</strain>
    </source>
</reference>
<evidence type="ECO:0000313" key="3">
    <source>
        <dbReference type="Proteomes" id="UP000077002"/>
    </source>
</evidence>
<proteinExistence type="predicted"/>
<evidence type="ECO:0000256" key="1">
    <source>
        <dbReference type="SAM" id="MobiDB-lite"/>
    </source>
</evidence>
<dbReference type="InterPro" id="IPR021858">
    <property type="entry name" value="Fun_TF"/>
</dbReference>
<accession>A0A177FFR2</accession>
<comment type="caution">
    <text evidence="2">The sequence shown here is derived from an EMBL/GenBank/DDBJ whole genome shotgun (WGS) entry which is preliminary data.</text>
</comment>
<feature type="region of interest" description="Disordered" evidence="1">
    <location>
        <begin position="246"/>
        <end position="279"/>
    </location>
</feature>
<dbReference type="Pfam" id="PF11951">
    <property type="entry name" value="Fungal_trans_2"/>
    <property type="match status" value="1"/>
</dbReference>
<sequence length="448" mass="50697">MSDLDDGAMSACVPFPSGTCLFPLTEQIAQFPNIRHALSGQETRLIEFILDQNGFVKFYVFGASFRPEMQRVLATQFLCTPELVTMGYLGMGGTIANSMGLLLGRHDDETTLKNTGRALRTLLRLVVSTAEGIAAALNLGLTLITFNQSRIGHHTLDIARAALRLVAPWYLNRRLTDYVEMDPNFLCTLFSETFECLCHRQIPTFRYRVPVPDRVDRYYGISRSLLPVLYDICVFSHSLKFRRRPKRHQQDHSSYTAGQDLAEDDNVEGTRGGPDEEKYQDGDCETWAHLLAAVDEFLWTHKLHEQFEQSAALSASEFTYMGLQAWCYQATARLILHQLGPPTAHSKCLRRAIAESILTKVQQIRQMELYGSRYILFAYFIAMTEMERSEVTDDDVLGQMVELTSGVARASCYNMKAFLDYFWSARGQDPQGLWLDLVSSGPKFSIGL</sequence>
<organism evidence="2 3">
    <name type="scientific">Fonsecaea monophora</name>
    <dbReference type="NCBI Taxonomy" id="254056"/>
    <lineage>
        <taxon>Eukaryota</taxon>
        <taxon>Fungi</taxon>
        <taxon>Dikarya</taxon>
        <taxon>Ascomycota</taxon>
        <taxon>Pezizomycotina</taxon>
        <taxon>Eurotiomycetes</taxon>
        <taxon>Chaetothyriomycetidae</taxon>
        <taxon>Chaetothyriales</taxon>
        <taxon>Herpotrichiellaceae</taxon>
        <taxon>Fonsecaea</taxon>
    </lineage>
</organism>
<dbReference type="EMBL" id="LVKK01000012">
    <property type="protein sequence ID" value="OAG43038.1"/>
    <property type="molecule type" value="Genomic_DNA"/>
</dbReference>
<dbReference type="OrthoDB" id="4137815at2759"/>
<protein>
    <submittedName>
        <fullName evidence="2">Uncharacterized protein</fullName>
    </submittedName>
</protein>